<comment type="function">
    <text evidence="2">Catalyzes the reversible cyclization of carbamoyl aspartate to dihydroorotate.</text>
</comment>
<gene>
    <name evidence="8" type="ORF">FYJ65_04895</name>
</gene>
<dbReference type="SUPFAM" id="SSF51338">
    <property type="entry name" value="Composite domain of metallo-dependent hydrolases"/>
    <property type="match status" value="1"/>
</dbReference>
<proteinExistence type="inferred from homology"/>
<dbReference type="AlphaFoldDB" id="A0A6N7XKU5"/>
<dbReference type="InterPro" id="IPR011059">
    <property type="entry name" value="Metal-dep_hydrolase_composite"/>
</dbReference>
<dbReference type="InterPro" id="IPR002195">
    <property type="entry name" value="Dihydroorotase_CS"/>
</dbReference>
<dbReference type="PROSITE" id="PS00482">
    <property type="entry name" value="DIHYDROOROTASE_1"/>
    <property type="match status" value="1"/>
</dbReference>
<keyword evidence="4" id="KW-0479">Metal-binding</keyword>
<dbReference type="EMBL" id="VUNA01000007">
    <property type="protein sequence ID" value="MST70685.1"/>
    <property type="molecule type" value="Genomic_DNA"/>
</dbReference>
<dbReference type="InterPro" id="IPR004722">
    <property type="entry name" value="DHOase"/>
</dbReference>
<evidence type="ECO:0000256" key="3">
    <source>
        <dbReference type="ARBA" id="ARBA00010286"/>
    </source>
</evidence>
<protein>
    <submittedName>
        <fullName evidence="8">Dihydroorotase</fullName>
    </submittedName>
</protein>
<dbReference type="GO" id="GO:0046872">
    <property type="term" value="F:metal ion binding"/>
    <property type="evidence" value="ECO:0007669"/>
    <property type="project" value="UniProtKB-KW"/>
</dbReference>
<dbReference type="GO" id="GO:0004038">
    <property type="term" value="F:allantoinase activity"/>
    <property type="evidence" value="ECO:0007669"/>
    <property type="project" value="TreeGrafter"/>
</dbReference>
<dbReference type="InterPro" id="IPR050138">
    <property type="entry name" value="DHOase/Allantoinase_Hydrolase"/>
</dbReference>
<dbReference type="CDD" id="cd01317">
    <property type="entry name" value="DHOase_IIa"/>
    <property type="match status" value="1"/>
</dbReference>
<dbReference type="Pfam" id="PF12890">
    <property type="entry name" value="DHOase"/>
    <property type="match status" value="1"/>
</dbReference>
<dbReference type="GO" id="GO:0004151">
    <property type="term" value="F:dihydroorotase activity"/>
    <property type="evidence" value="ECO:0007669"/>
    <property type="project" value="InterPro"/>
</dbReference>
<dbReference type="GO" id="GO:0006221">
    <property type="term" value="P:pyrimidine nucleotide biosynthetic process"/>
    <property type="evidence" value="ECO:0007669"/>
    <property type="project" value="UniProtKB-KW"/>
</dbReference>
<dbReference type="RefSeq" id="WP_154554249.1">
    <property type="nucleotide sequence ID" value="NZ_JAQXUZ010000019.1"/>
</dbReference>
<name>A0A6N7XKU5_9FIRM</name>
<dbReference type="PANTHER" id="PTHR43668:SF2">
    <property type="entry name" value="ALLANTOINASE"/>
    <property type="match status" value="1"/>
</dbReference>
<keyword evidence="9" id="KW-1185">Reference proteome</keyword>
<evidence type="ECO:0000313" key="9">
    <source>
        <dbReference type="Proteomes" id="UP000469424"/>
    </source>
</evidence>
<feature type="domain" description="Dihydroorotase catalytic" evidence="7">
    <location>
        <begin position="45"/>
        <end position="217"/>
    </location>
</feature>
<evidence type="ECO:0000256" key="1">
    <source>
        <dbReference type="ARBA" id="ARBA00001947"/>
    </source>
</evidence>
<keyword evidence="5" id="KW-0378">Hydrolase</keyword>
<organism evidence="8 9">
    <name type="scientific">Mogibacterium kristiansenii</name>
    <dbReference type="NCBI Taxonomy" id="2606708"/>
    <lineage>
        <taxon>Bacteria</taxon>
        <taxon>Bacillati</taxon>
        <taxon>Bacillota</taxon>
        <taxon>Clostridia</taxon>
        <taxon>Peptostreptococcales</taxon>
        <taxon>Anaerovoracaceae</taxon>
        <taxon>Mogibacterium</taxon>
    </lineage>
</organism>
<comment type="caution">
    <text evidence="8">The sequence shown here is derived from an EMBL/GenBank/DDBJ whole genome shotgun (WGS) entry which is preliminary data.</text>
</comment>
<dbReference type="PROSITE" id="PS00483">
    <property type="entry name" value="DIHYDROOROTASE_2"/>
    <property type="match status" value="1"/>
</dbReference>
<evidence type="ECO:0000256" key="6">
    <source>
        <dbReference type="ARBA" id="ARBA00022975"/>
    </source>
</evidence>
<dbReference type="InterPro" id="IPR032466">
    <property type="entry name" value="Metal_Hydrolase"/>
</dbReference>
<evidence type="ECO:0000256" key="5">
    <source>
        <dbReference type="ARBA" id="ARBA00022801"/>
    </source>
</evidence>
<evidence type="ECO:0000313" key="8">
    <source>
        <dbReference type="EMBL" id="MST70685.1"/>
    </source>
</evidence>
<keyword evidence="6" id="KW-0665">Pyrimidine biosynthesis</keyword>
<dbReference type="PANTHER" id="PTHR43668">
    <property type="entry name" value="ALLANTOINASE"/>
    <property type="match status" value="1"/>
</dbReference>
<dbReference type="Gene3D" id="2.30.40.10">
    <property type="entry name" value="Urease, subunit C, domain 1"/>
    <property type="match status" value="1"/>
</dbReference>
<evidence type="ECO:0000256" key="2">
    <source>
        <dbReference type="ARBA" id="ARBA00002368"/>
    </source>
</evidence>
<evidence type="ECO:0000256" key="4">
    <source>
        <dbReference type="ARBA" id="ARBA00022723"/>
    </source>
</evidence>
<dbReference type="GO" id="GO:0005737">
    <property type="term" value="C:cytoplasm"/>
    <property type="evidence" value="ECO:0007669"/>
    <property type="project" value="TreeGrafter"/>
</dbReference>
<evidence type="ECO:0000259" key="7">
    <source>
        <dbReference type="Pfam" id="PF12890"/>
    </source>
</evidence>
<reference evidence="8 9" key="1">
    <citation type="submission" date="2019-08" db="EMBL/GenBank/DDBJ databases">
        <title>In-depth cultivation of the pig gut microbiome towards novel bacterial diversity and tailored functional studies.</title>
        <authorList>
            <person name="Wylensek D."/>
            <person name="Hitch T.C.A."/>
            <person name="Clavel T."/>
        </authorList>
    </citation>
    <scope>NUCLEOTIDE SEQUENCE [LARGE SCALE GENOMIC DNA]</scope>
    <source>
        <strain evidence="8 9">WCA-MUC-591-APC-4B</strain>
    </source>
</reference>
<dbReference type="InterPro" id="IPR024403">
    <property type="entry name" value="DHOase_cat"/>
</dbReference>
<dbReference type="Gene3D" id="3.20.20.140">
    <property type="entry name" value="Metal-dependent hydrolases"/>
    <property type="match status" value="1"/>
</dbReference>
<accession>A0A6N7XKU5</accession>
<comment type="similarity">
    <text evidence="3">Belongs to the metallo-dependent hydrolases superfamily. DHOase family. Class I DHOase subfamily.</text>
</comment>
<dbReference type="Proteomes" id="UP000469424">
    <property type="component" value="Unassembled WGS sequence"/>
</dbReference>
<dbReference type="GO" id="GO:0006145">
    <property type="term" value="P:purine nucleobase catabolic process"/>
    <property type="evidence" value="ECO:0007669"/>
    <property type="project" value="TreeGrafter"/>
</dbReference>
<dbReference type="NCBIfam" id="TIGR00857">
    <property type="entry name" value="pyrC_multi"/>
    <property type="match status" value="1"/>
</dbReference>
<comment type="cofactor">
    <cofactor evidence="1">
        <name>Zn(2+)</name>
        <dbReference type="ChEBI" id="CHEBI:29105"/>
    </cofactor>
</comment>
<sequence length="403" mass="44614">MKTVLRGGKLYKDGALTDNGSFEISDVTNMNDCDEKRVIELDNSFILPSFCDVHVHFREPGFGYKETIRQGSLAGARGGYTVVGTMPNLKPAPCDMDSLRVQQEIIDRDAVIQVIPYGTITKDQSGTGTLSDMEGMANHVLAFSDDGKGVQDDGLMREAMNVAKSLNKLIVAHCEDESLLREGKVRESEWRQIERDLKLADETGCGYHVCHISCKESVEVIRDAKKSGVNVTCETAPHYLVLDTEDVRKGIAENSEAGGRFKMNPPIKDPEDRKAMIEGALDGTVDMIATDHAPHSAEEKTKGFEKSLNGITGLECAFPVLYTGLVRPGVMTLERLVEMMAIVPRKRFGLPMGDDYVVMDLENPYVLDSSRFLSMGKCTPFDGWTVYGKTQMTFWNGKIVYEV</sequence>
<dbReference type="SUPFAM" id="SSF51556">
    <property type="entry name" value="Metallo-dependent hydrolases"/>
    <property type="match status" value="1"/>
</dbReference>